<dbReference type="Pfam" id="PF07593">
    <property type="entry name" value="UnbV_ASPIC"/>
    <property type="match status" value="1"/>
</dbReference>
<dbReference type="InterPro" id="IPR011519">
    <property type="entry name" value="UnbV_ASPIC"/>
</dbReference>
<dbReference type="InterPro" id="IPR013517">
    <property type="entry name" value="FG-GAP"/>
</dbReference>
<evidence type="ECO:0000313" key="4">
    <source>
        <dbReference type="Proteomes" id="UP001597201"/>
    </source>
</evidence>
<feature type="domain" description="BIG2" evidence="2">
    <location>
        <begin position="820"/>
        <end position="897"/>
    </location>
</feature>
<gene>
    <name evidence="3" type="ORF">ACFQ39_06110</name>
</gene>
<feature type="domain" description="BIG2" evidence="2">
    <location>
        <begin position="734"/>
        <end position="810"/>
    </location>
</feature>
<dbReference type="InterPro" id="IPR008964">
    <property type="entry name" value="Invasin/intimin_cell_adhesion"/>
</dbReference>
<name>A0ABW3Y1A0_9FLAO</name>
<evidence type="ECO:0000313" key="3">
    <source>
        <dbReference type="EMBL" id="MFD1315185.1"/>
    </source>
</evidence>
<keyword evidence="1" id="KW-0732">Signal</keyword>
<dbReference type="Pfam" id="PF02368">
    <property type="entry name" value="Big_2"/>
    <property type="match status" value="2"/>
</dbReference>
<accession>A0ABW3Y1A0</accession>
<dbReference type="InterPro" id="IPR028994">
    <property type="entry name" value="Integrin_alpha_N"/>
</dbReference>
<evidence type="ECO:0000256" key="1">
    <source>
        <dbReference type="ARBA" id="ARBA00022729"/>
    </source>
</evidence>
<sequence>MKTYLHLILTLLTFNVISQTKINSVEAAIEIQPSKPVIKDYKVLGSLTKKIFLDIVNDGEYAGLTVYENDNLLIDDFNLAKKGVQRVTGVVRFEDFGDVKLRFQAHDQKLTLLDLYFEDVPEIQLPVFNDISISAGIDKVSSLKYAGPSIGDIDNDGDYDFILNNHNAETSKLYWNNGDGTVTKHYKDLARWFKHDLHGTALGDYDNDGDLDLVLTQGGGNGKNPSKANFYHNDNNTFVMYTGDVEIDRGGRGRGARWMDMDLDGDLDLFLFNEASLNFDRPQHFFYENKGNGKFNYRSIKDIENIEQSRVLVTDFNNDNIDDIVFYGPLTLWKGNGDFTFTEVTALIPEHIKSLSHIMAMTDIDIDNDGDLDLYLARGMHFEGGEGESPSLDFNPITKELDLKTRGYKGNDAFDFSSGDTILLHKYYYLEQGSLLGKNYPIFLGKNKISKTVKSGDELEITTEMAKGWPDEISENGFYLGYIGNSIWKAILVRDDNFFWQYRFGLSGVTSVAPNFVPQNRNHSDYLLRNDGDRFTDVSEEWNIPQGGNTLGVTSGDFNNDSHQDLFVYRWGRIGARISDFMLLNSGKNSFEITTMHGASDVGGPGNGDMGQAFDFDLDGRIDLLNGSEGGEWYLYSNNTRNRNNYVLVRVGYAPTSHIDAVSAEVIVTTENNQYKKRIGSAGEVFSQSLLNIVHFGLGKEENIKQIQITWRNGEVIKFKDKKANTIYDTDYVDPDLLNIEPLKIREKTKAEISVSVQPKNANTDVTWTSSNEKVLTVDNNGMVSAIGKKNKKAKITATSKANGLSATTDVKIIKWFPKPVKSIILHADRTKLYTGESYTIKASVLPKNADNPDLIWKSNNVNILTVDRNGNVKALAPGKTTIAAYTTDKSVNEEVEFEVEQFIEPYVEIVNKGQIESEPLVVGDDLDVVVKYHAGSGNRVISADEGGIRFWLRHFKSKWIPVKDNVLTYEEALNTVSGKASMTISLDGITPTKDLLEGHFYQLRVTFTSSDGNMYFDDILPLHIVSKK</sequence>
<protein>
    <submittedName>
        <fullName evidence="3">FG-GAP-like repeat-containing protein</fullName>
    </submittedName>
</protein>
<dbReference type="PANTHER" id="PTHR16026">
    <property type="entry name" value="CARTILAGE ACIDIC PROTEIN 1"/>
    <property type="match status" value="1"/>
</dbReference>
<dbReference type="SUPFAM" id="SSF49373">
    <property type="entry name" value="Invasin/intimin cell-adhesion fragments"/>
    <property type="match status" value="2"/>
</dbReference>
<proteinExistence type="predicted"/>
<comment type="caution">
    <text evidence="3">The sequence shown here is derived from an EMBL/GenBank/DDBJ whole genome shotgun (WGS) entry which is preliminary data.</text>
</comment>
<evidence type="ECO:0000259" key="2">
    <source>
        <dbReference type="SMART" id="SM00635"/>
    </source>
</evidence>
<dbReference type="InterPro" id="IPR003343">
    <property type="entry name" value="Big_2"/>
</dbReference>
<reference evidence="4" key="1">
    <citation type="journal article" date="2019" name="Int. J. Syst. Evol. Microbiol.">
        <title>The Global Catalogue of Microorganisms (GCM) 10K type strain sequencing project: providing services to taxonomists for standard genome sequencing and annotation.</title>
        <authorList>
            <consortium name="The Broad Institute Genomics Platform"/>
            <consortium name="The Broad Institute Genome Sequencing Center for Infectious Disease"/>
            <person name="Wu L."/>
            <person name="Ma J."/>
        </authorList>
    </citation>
    <scope>NUCLEOTIDE SEQUENCE [LARGE SCALE GENOMIC DNA]</scope>
    <source>
        <strain evidence="4">CCUG 61485</strain>
    </source>
</reference>
<keyword evidence="4" id="KW-1185">Reference proteome</keyword>
<dbReference type="Gene3D" id="2.130.10.130">
    <property type="entry name" value="Integrin alpha, N-terminal"/>
    <property type="match status" value="1"/>
</dbReference>
<dbReference type="Proteomes" id="UP001597201">
    <property type="component" value="Unassembled WGS sequence"/>
</dbReference>
<dbReference type="EMBL" id="JBHTMY010000002">
    <property type="protein sequence ID" value="MFD1315185.1"/>
    <property type="molecule type" value="Genomic_DNA"/>
</dbReference>
<organism evidence="3 4">
    <name type="scientific">Namhaeicola litoreus</name>
    <dbReference type="NCBI Taxonomy" id="1052145"/>
    <lineage>
        <taxon>Bacteria</taxon>
        <taxon>Pseudomonadati</taxon>
        <taxon>Bacteroidota</taxon>
        <taxon>Flavobacteriia</taxon>
        <taxon>Flavobacteriales</taxon>
        <taxon>Flavobacteriaceae</taxon>
        <taxon>Namhaeicola</taxon>
    </lineage>
</organism>
<dbReference type="SMART" id="SM00635">
    <property type="entry name" value="BID_2"/>
    <property type="match status" value="2"/>
</dbReference>
<dbReference type="SUPFAM" id="SSF69318">
    <property type="entry name" value="Integrin alpha N-terminal domain"/>
    <property type="match status" value="2"/>
</dbReference>
<dbReference type="PANTHER" id="PTHR16026:SF0">
    <property type="entry name" value="CARTILAGE ACIDIC PROTEIN 1"/>
    <property type="match status" value="1"/>
</dbReference>
<dbReference type="Gene3D" id="2.60.40.1080">
    <property type="match status" value="2"/>
</dbReference>
<dbReference type="Pfam" id="PF13517">
    <property type="entry name" value="FG-GAP_3"/>
    <property type="match status" value="3"/>
</dbReference>
<dbReference type="RefSeq" id="WP_377177107.1">
    <property type="nucleotide sequence ID" value="NZ_JBHTMY010000002.1"/>
</dbReference>
<dbReference type="InterPro" id="IPR027039">
    <property type="entry name" value="Crtac1"/>
</dbReference>